<dbReference type="PROSITE" id="PS50075">
    <property type="entry name" value="CARRIER"/>
    <property type="match status" value="1"/>
</dbReference>
<name>A0A511N3Z4_DEIC1</name>
<dbReference type="Proteomes" id="UP000321306">
    <property type="component" value="Unassembled WGS sequence"/>
</dbReference>
<dbReference type="EMBL" id="BJXB01000014">
    <property type="protein sequence ID" value="GEM47599.1"/>
    <property type="molecule type" value="Genomic_DNA"/>
</dbReference>
<proteinExistence type="predicted"/>
<accession>A0A511N3Z4</accession>
<reference evidence="2 3" key="1">
    <citation type="submission" date="2019-07" db="EMBL/GenBank/DDBJ databases">
        <title>Whole genome shotgun sequence of Deinococcus cellulosilyticus NBRC 106333.</title>
        <authorList>
            <person name="Hosoyama A."/>
            <person name="Uohara A."/>
            <person name="Ohji S."/>
            <person name="Ichikawa N."/>
        </authorList>
    </citation>
    <scope>NUCLEOTIDE SEQUENCE [LARGE SCALE GENOMIC DNA]</scope>
    <source>
        <strain evidence="2 3">NBRC 106333</strain>
    </source>
</reference>
<comment type="caution">
    <text evidence="2">The sequence shown here is derived from an EMBL/GenBank/DDBJ whole genome shotgun (WGS) entry which is preliminary data.</text>
</comment>
<dbReference type="Gene3D" id="1.10.1200.10">
    <property type="entry name" value="ACP-like"/>
    <property type="match status" value="1"/>
</dbReference>
<dbReference type="AlphaFoldDB" id="A0A511N3Z4"/>
<feature type="domain" description="Carrier" evidence="1">
    <location>
        <begin position="1"/>
        <end position="74"/>
    </location>
</feature>
<organism evidence="2 3">
    <name type="scientific">Deinococcus cellulosilyticus (strain DSM 18568 / NBRC 106333 / KACC 11606 / 5516J-15)</name>
    <dbReference type="NCBI Taxonomy" id="1223518"/>
    <lineage>
        <taxon>Bacteria</taxon>
        <taxon>Thermotogati</taxon>
        <taxon>Deinococcota</taxon>
        <taxon>Deinococci</taxon>
        <taxon>Deinococcales</taxon>
        <taxon>Deinococcaceae</taxon>
        <taxon>Deinococcus</taxon>
    </lineage>
</organism>
<evidence type="ECO:0000313" key="3">
    <source>
        <dbReference type="Proteomes" id="UP000321306"/>
    </source>
</evidence>
<evidence type="ECO:0000313" key="2">
    <source>
        <dbReference type="EMBL" id="GEM47599.1"/>
    </source>
</evidence>
<dbReference type="RefSeq" id="WP_146885977.1">
    <property type="nucleotide sequence ID" value="NZ_BJXB01000014.1"/>
</dbReference>
<dbReference type="InterPro" id="IPR036736">
    <property type="entry name" value="ACP-like_sf"/>
</dbReference>
<gene>
    <name evidence="2" type="ORF">DC3_32340</name>
</gene>
<dbReference type="InterPro" id="IPR009081">
    <property type="entry name" value="PP-bd_ACP"/>
</dbReference>
<dbReference type="Pfam" id="PF00550">
    <property type="entry name" value="PP-binding"/>
    <property type="match status" value="1"/>
</dbReference>
<dbReference type="SUPFAM" id="SSF47336">
    <property type="entry name" value="ACP-like"/>
    <property type="match status" value="1"/>
</dbReference>
<protein>
    <recommendedName>
        <fullName evidence="1">Carrier domain-containing protein</fullName>
    </recommendedName>
</protein>
<dbReference type="OrthoDB" id="7173746at2"/>
<keyword evidence="3" id="KW-1185">Reference proteome</keyword>
<evidence type="ECO:0000259" key="1">
    <source>
        <dbReference type="PROSITE" id="PS50075"/>
    </source>
</evidence>
<sequence length="76" mass="8304">MNKNEFFALLEEILETEPGSLKDDTDLQSVGWDSLADVSFIAAVDNKFGMTLDPNQLSKSQTVQDLLNLVGDKVGS</sequence>